<dbReference type="Proteomes" id="UP000660885">
    <property type="component" value="Unassembled WGS sequence"/>
</dbReference>
<gene>
    <name evidence="2" type="ORF">JMJ56_27020</name>
</gene>
<dbReference type="EMBL" id="JAETWB010000032">
    <property type="protein sequence ID" value="MBL6081647.1"/>
    <property type="molecule type" value="Genomic_DNA"/>
</dbReference>
<dbReference type="InterPro" id="IPR001343">
    <property type="entry name" value="Hemolysn_Ca-bd"/>
</dbReference>
<dbReference type="Pfam" id="PF00353">
    <property type="entry name" value="HemolysinCabind"/>
    <property type="match status" value="2"/>
</dbReference>
<dbReference type="SUPFAM" id="SSF51120">
    <property type="entry name" value="beta-Roll"/>
    <property type="match status" value="1"/>
</dbReference>
<protein>
    <submittedName>
        <fullName evidence="2">Calcium-binding protein</fullName>
    </submittedName>
</protein>
<dbReference type="PROSITE" id="PS00330">
    <property type="entry name" value="HEMOLYSIN_CALCIUM"/>
    <property type="match status" value="2"/>
</dbReference>
<proteinExistence type="predicted"/>
<evidence type="ECO:0000313" key="2">
    <source>
        <dbReference type="EMBL" id="MBL6081647.1"/>
    </source>
</evidence>
<evidence type="ECO:0000256" key="1">
    <source>
        <dbReference type="SAM" id="MobiDB-lite"/>
    </source>
</evidence>
<feature type="compositionally biased region" description="Gly residues" evidence="1">
    <location>
        <begin position="126"/>
        <end position="137"/>
    </location>
</feature>
<organism evidence="2 3">
    <name type="scientific">Belnapia arida</name>
    <dbReference type="NCBI Taxonomy" id="2804533"/>
    <lineage>
        <taxon>Bacteria</taxon>
        <taxon>Pseudomonadati</taxon>
        <taxon>Pseudomonadota</taxon>
        <taxon>Alphaproteobacteria</taxon>
        <taxon>Acetobacterales</taxon>
        <taxon>Roseomonadaceae</taxon>
        <taxon>Belnapia</taxon>
    </lineage>
</organism>
<dbReference type="Gene3D" id="2.150.10.10">
    <property type="entry name" value="Serralysin-like metalloprotease, C-terminal"/>
    <property type="match status" value="1"/>
</dbReference>
<feature type="region of interest" description="Disordered" evidence="1">
    <location>
        <begin position="124"/>
        <end position="145"/>
    </location>
</feature>
<accession>A0ABS1UAC9</accession>
<keyword evidence="3" id="KW-1185">Reference proteome</keyword>
<dbReference type="PRINTS" id="PR00313">
    <property type="entry name" value="CABNDNGRPT"/>
</dbReference>
<dbReference type="InterPro" id="IPR018511">
    <property type="entry name" value="Hemolysin-typ_Ca-bd_CS"/>
</dbReference>
<name>A0ABS1UAC9_9PROT</name>
<sequence>MPEGLPACPVGPLEAYDALFDRLHDRLSLLMVLRGAVRDKDSIKEYDIRLCRVAACLRITNEEGGTMAKCHAQPKDDTLFGSYESDYLYGGLGDDDITSYPANRSPFFDMADFISGGPGRDRISAGDGGDTIRGGPGNDSIDGGFGNDHMWGGPGADVFFFFVGRIGGSPWTSGGTGEGNRDVIEDFRQGADKLNVTGWSTLPAVWAGEDEPPPDGSAFTVGFRYENGNTIVNLRAPLSPYIMETEIKLPGLIDLNESDFIF</sequence>
<comment type="caution">
    <text evidence="2">The sequence shown here is derived from an EMBL/GenBank/DDBJ whole genome shotgun (WGS) entry which is preliminary data.</text>
</comment>
<dbReference type="RefSeq" id="WP_202834864.1">
    <property type="nucleotide sequence ID" value="NZ_JAETWB010000032.1"/>
</dbReference>
<reference evidence="2 3" key="1">
    <citation type="submission" date="2021-01" db="EMBL/GenBank/DDBJ databases">
        <title>Belnapia mucosa sp. nov. and Belnapia arida sp. nov., isolated from the Tabernas Desert (Almeria, Spain).</title>
        <authorList>
            <person name="Molina-Menor E."/>
            <person name="Vidal-Verdu A."/>
            <person name="Calonge A."/>
            <person name="Satari L."/>
            <person name="Pereto J."/>
            <person name="Porcar M."/>
        </authorList>
    </citation>
    <scope>NUCLEOTIDE SEQUENCE [LARGE SCALE GENOMIC DNA]</scope>
    <source>
        <strain evidence="2 3">T18</strain>
    </source>
</reference>
<evidence type="ECO:0000313" key="3">
    <source>
        <dbReference type="Proteomes" id="UP000660885"/>
    </source>
</evidence>
<dbReference type="InterPro" id="IPR011049">
    <property type="entry name" value="Serralysin-like_metalloprot_C"/>
</dbReference>